<reference evidence="1 2" key="1">
    <citation type="submission" date="2024-09" db="EMBL/GenBank/DDBJ databases">
        <authorList>
            <person name="Sun Q."/>
            <person name="Mori K."/>
        </authorList>
    </citation>
    <scope>NUCLEOTIDE SEQUENCE [LARGE SCALE GENOMIC DNA]</scope>
    <source>
        <strain evidence="1 2">JCM 13519</strain>
    </source>
</reference>
<proteinExistence type="predicted"/>
<evidence type="ECO:0000313" key="2">
    <source>
        <dbReference type="Proteomes" id="UP001589536"/>
    </source>
</evidence>
<dbReference type="RefSeq" id="WP_345055330.1">
    <property type="nucleotide sequence ID" value="NZ_BAABED010000001.1"/>
</dbReference>
<keyword evidence="2" id="KW-1185">Reference proteome</keyword>
<evidence type="ECO:0008006" key="3">
    <source>
        <dbReference type="Google" id="ProtNLM"/>
    </source>
</evidence>
<comment type="caution">
    <text evidence="1">The sequence shown here is derived from an EMBL/GenBank/DDBJ whole genome shotgun (WGS) entry which is preliminary data.</text>
</comment>
<accession>A0ABV5UPZ3</accession>
<dbReference type="EMBL" id="JBHMBH010000019">
    <property type="protein sequence ID" value="MFB9713904.1"/>
    <property type="molecule type" value="Genomic_DNA"/>
</dbReference>
<evidence type="ECO:0000313" key="1">
    <source>
        <dbReference type="EMBL" id="MFB9713904.1"/>
    </source>
</evidence>
<organism evidence="1 2">
    <name type="scientific">Arthrobacter methylotrophus</name>
    <dbReference type="NCBI Taxonomy" id="121291"/>
    <lineage>
        <taxon>Bacteria</taxon>
        <taxon>Bacillati</taxon>
        <taxon>Actinomycetota</taxon>
        <taxon>Actinomycetes</taxon>
        <taxon>Micrococcales</taxon>
        <taxon>Micrococcaceae</taxon>
        <taxon>Arthrobacter</taxon>
    </lineage>
</organism>
<gene>
    <name evidence="1" type="ORF">ACFFPI_07020</name>
</gene>
<protein>
    <recommendedName>
        <fullName evidence="3">Lipoprotein</fullName>
    </recommendedName>
</protein>
<sequence>MTETTARQPAGIPTGGQFAATTHAEPAVSLTSTAITPAEQRQLLDALFEKRQEIYRLQEQMDLMNVDAAIGSVRRHFPDAAKLHVTRSRHGWTGEPLDEFSPVSIRDKDGHDITPKDKHWFYRRDKDDDQIDPGVSVHLSRLGTGFFGYEHEGIGYDPETSTYVIDMDHQFSA</sequence>
<dbReference type="Proteomes" id="UP001589536">
    <property type="component" value="Unassembled WGS sequence"/>
</dbReference>
<name>A0ABV5UPZ3_9MICC</name>